<protein>
    <recommendedName>
        <fullName evidence="3">RiboL-PSP-HEPN domain-containing protein</fullName>
    </recommendedName>
</protein>
<dbReference type="AlphaFoldDB" id="A0A0G0RU06"/>
<evidence type="ECO:0008006" key="3">
    <source>
        <dbReference type="Google" id="ProtNLM"/>
    </source>
</evidence>
<accession>A0A0G0RU06</accession>
<name>A0A0G0RU06_9BACT</name>
<proteinExistence type="predicted"/>
<reference evidence="1 2" key="1">
    <citation type="journal article" date="2015" name="Nature">
        <title>rRNA introns, odd ribosomes, and small enigmatic genomes across a large radiation of phyla.</title>
        <authorList>
            <person name="Brown C.T."/>
            <person name="Hug L.A."/>
            <person name="Thomas B.C."/>
            <person name="Sharon I."/>
            <person name="Castelle C.J."/>
            <person name="Singh A."/>
            <person name="Wilkins M.J."/>
            <person name="Williams K.H."/>
            <person name="Banfield J.F."/>
        </authorList>
    </citation>
    <scope>NUCLEOTIDE SEQUENCE [LARGE SCALE GENOMIC DNA]</scope>
</reference>
<sequence length="142" mass="17349">MKLTPEIITLHRYFIWADRMRVHFDYILRNSKPASSKLLQKKEGIDTFLYMSLWYGMFYVLIEGWLQLGFEDEKIDELLKSNNVKLLKRYRNGVFHFQKEYYDKRLTKLMTEGENIAVWIRDLREEFSRWFLVIHGKMPKTT</sequence>
<evidence type="ECO:0000313" key="2">
    <source>
        <dbReference type="Proteomes" id="UP000034627"/>
    </source>
</evidence>
<dbReference type="EMBL" id="LBYR01000004">
    <property type="protein sequence ID" value="KKR56134.1"/>
    <property type="molecule type" value="Genomic_DNA"/>
</dbReference>
<evidence type="ECO:0000313" key="1">
    <source>
        <dbReference type="EMBL" id="KKR56134.1"/>
    </source>
</evidence>
<gene>
    <name evidence="1" type="ORF">UT93_C0004G0012</name>
</gene>
<comment type="caution">
    <text evidence="1">The sequence shown here is derived from an EMBL/GenBank/DDBJ whole genome shotgun (WGS) entry which is preliminary data.</text>
</comment>
<dbReference type="Proteomes" id="UP000034627">
    <property type="component" value="Unassembled WGS sequence"/>
</dbReference>
<organism evidence="1 2">
    <name type="scientific">Candidatus Woesebacteria bacterium GW2011_GWF1_40_24</name>
    <dbReference type="NCBI Taxonomy" id="1618601"/>
    <lineage>
        <taxon>Bacteria</taxon>
        <taxon>Candidatus Woeseibacteriota</taxon>
    </lineage>
</organism>